<evidence type="ECO:0000313" key="2">
    <source>
        <dbReference type="EMBL" id="NPE24575.1"/>
    </source>
</evidence>
<keyword evidence="3" id="KW-1185">Reference proteome</keyword>
<dbReference type="EMBL" id="JABKKJ010000003">
    <property type="protein sequence ID" value="NPE24575.1"/>
    <property type="molecule type" value="Genomic_DNA"/>
</dbReference>
<feature type="transmembrane region" description="Helical" evidence="1">
    <location>
        <begin position="26"/>
        <end position="47"/>
    </location>
</feature>
<organism evidence="2 3">
    <name type="scientific">Xylanibacter caecicola</name>
    <dbReference type="NCBI Taxonomy" id="2736294"/>
    <lineage>
        <taxon>Bacteria</taxon>
        <taxon>Pseudomonadati</taxon>
        <taxon>Bacteroidota</taxon>
        <taxon>Bacteroidia</taxon>
        <taxon>Bacteroidales</taxon>
        <taxon>Prevotellaceae</taxon>
        <taxon>Xylanibacter</taxon>
    </lineage>
</organism>
<dbReference type="Proteomes" id="UP000820977">
    <property type="component" value="Unassembled WGS sequence"/>
</dbReference>
<keyword evidence="1" id="KW-0812">Transmembrane</keyword>
<evidence type="ECO:0000313" key="3">
    <source>
        <dbReference type="Proteomes" id="UP000820977"/>
    </source>
</evidence>
<protein>
    <submittedName>
        <fullName evidence="2">Uncharacterized protein</fullName>
    </submittedName>
</protein>
<gene>
    <name evidence="2" type="ORF">HPS54_03410</name>
</gene>
<keyword evidence="1" id="KW-0472">Membrane</keyword>
<accession>A0ABX2B3P5</accession>
<name>A0ABX2B3P5_9BACT</name>
<sequence>METGKGMWLAPQEIKGNSLKSSNTAFVFYLLSSPFISHYLLSTRFLIKEQKHTTLQDVANGVAKGALSGAEMPSFSLQKGTFCNAGGIILIFKRL</sequence>
<comment type="caution">
    <text evidence="2">The sequence shown here is derived from an EMBL/GenBank/DDBJ whole genome shotgun (WGS) entry which is preliminary data.</text>
</comment>
<dbReference type="RefSeq" id="WP_172344071.1">
    <property type="nucleotide sequence ID" value="NZ_CATJFF010000058.1"/>
</dbReference>
<keyword evidence="1" id="KW-1133">Transmembrane helix</keyword>
<reference evidence="2 3" key="1">
    <citation type="submission" date="2020-05" db="EMBL/GenBank/DDBJ databases">
        <title>Distinct polysaccharide utilization as determinants for interspecies competition between intestinal Prevotella spp.</title>
        <authorList>
            <person name="Galvez E.J.C."/>
            <person name="Iljazovic A."/>
            <person name="Strowig T."/>
        </authorList>
    </citation>
    <scope>NUCLEOTIDE SEQUENCE [LARGE SCALE GENOMIC DNA]</scope>
    <source>
        <strain evidence="2 3">PCHR</strain>
    </source>
</reference>
<proteinExistence type="predicted"/>
<evidence type="ECO:0000256" key="1">
    <source>
        <dbReference type="SAM" id="Phobius"/>
    </source>
</evidence>